<sequence length="510" mass="55796">MEAWKSISGALKLVDVKKENLKRAYDDLQSHSSLLSSFPLTWSHLDDHFTALHTALSQRFHLLQSLESQCPQPPPKTHAEQITSLCTNLDGAALRDYVGEHLKDKAALEVALQTALSRASDVASLLLDSLDGVVGANAAKDEKELRKMRRSCGVLFQQMRAVGVSVSLKVKKRAKRVCAEWKGNLVSEGSADSVAAMAFLHFVAAYGLLSELTGNELITFSVMAAASDELPELYRTLGFTDKVPGLVQRLIDKCKHILAVKYVFEFNLANRIPPVPILRAHVNESQKLAKRLSEEGKTLNEITAREIHALKSAIKVIESYHLESEYPPESLQQRIEQLTKHKANVKNAAKPPQHHQQLSGIKRPRMSTPLGSAAVLNSVSGASSTLHHYQQPHFQSSGLLPEQQPHFQSSGLLSEQQPYFQSSGLLPEHLNPYMSHPTMSYGMKAPTPTISPYTGASTGPYGLDSVPVGPSGNLGQGGSLPNSSEPLMPSRYYDSVSAYGGYGNLNCFEI</sequence>
<evidence type="ECO:0000256" key="5">
    <source>
        <dbReference type="RuleBase" id="RU364012"/>
    </source>
</evidence>
<protein>
    <recommendedName>
        <fullName evidence="5">FRIGIDA-like protein</fullName>
    </recommendedName>
</protein>
<dbReference type="GO" id="GO:0030154">
    <property type="term" value="P:cell differentiation"/>
    <property type="evidence" value="ECO:0007669"/>
    <property type="project" value="UniProtKB-KW"/>
</dbReference>
<feature type="region of interest" description="Disordered" evidence="6">
    <location>
        <begin position="345"/>
        <end position="367"/>
    </location>
</feature>
<keyword evidence="3 5" id="KW-0221">Differentiation</keyword>
<dbReference type="EMBL" id="QJKJ01008549">
    <property type="protein sequence ID" value="RDX79402.1"/>
    <property type="molecule type" value="Genomic_DNA"/>
</dbReference>
<comment type="similarity">
    <text evidence="1 5">Belongs to the Frigida family.</text>
</comment>
<feature type="non-terminal residue" evidence="7">
    <location>
        <position position="1"/>
    </location>
</feature>
<evidence type="ECO:0000256" key="1">
    <source>
        <dbReference type="ARBA" id="ARBA00008956"/>
    </source>
</evidence>
<dbReference type="Pfam" id="PF07899">
    <property type="entry name" value="Frigida"/>
    <property type="match status" value="1"/>
</dbReference>
<keyword evidence="8" id="KW-1185">Reference proteome</keyword>
<gene>
    <name evidence="7" type="primary">FRL2</name>
    <name evidence="7" type="ORF">CR513_40178</name>
</gene>
<evidence type="ECO:0000256" key="3">
    <source>
        <dbReference type="ARBA" id="ARBA00022782"/>
    </source>
</evidence>
<dbReference type="Proteomes" id="UP000257109">
    <property type="component" value="Unassembled WGS sequence"/>
</dbReference>
<reference evidence="7" key="1">
    <citation type="submission" date="2018-05" db="EMBL/GenBank/DDBJ databases">
        <title>Draft genome of Mucuna pruriens seed.</title>
        <authorList>
            <person name="Nnadi N.E."/>
            <person name="Vos R."/>
            <person name="Hasami M.H."/>
            <person name="Devisetty U.K."/>
            <person name="Aguiy J.C."/>
        </authorList>
    </citation>
    <scope>NUCLEOTIDE SEQUENCE [LARGE SCALE GENOMIC DNA]</scope>
    <source>
        <strain evidence="7">JCA_2017</strain>
    </source>
</reference>
<comment type="caution">
    <text evidence="7">The sequence shown here is derived from an EMBL/GenBank/DDBJ whole genome shotgun (WGS) entry which is preliminary data.</text>
</comment>
<dbReference type="STRING" id="157652.A0A371FME6"/>
<keyword evidence="4 5" id="KW-0287">Flowering</keyword>
<dbReference type="PANTHER" id="PTHR31791">
    <property type="entry name" value="FRIGIDA-LIKE PROTEIN 3-RELATED"/>
    <property type="match status" value="1"/>
</dbReference>
<dbReference type="AlphaFoldDB" id="A0A371FME6"/>
<evidence type="ECO:0000256" key="6">
    <source>
        <dbReference type="SAM" id="MobiDB-lite"/>
    </source>
</evidence>
<dbReference type="PANTHER" id="PTHR31791:SF71">
    <property type="entry name" value="FRIGIDA-LIKE PROTEIN"/>
    <property type="match status" value="1"/>
</dbReference>
<evidence type="ECO:0000256" key="2">
    <source>
        <dbReference type="ARBA" id="ARBA00022473"/>
    </source>
</evidence>
<dbReference type="OrthoDB" id="1166059at2759"/>
<evidence type="ECO:0000313" key="8">
    <source>
        <dbReference type="Proteomes" id="UP000257109"/>
    </source>
</evidence>
<evidence type="ECO:0000256" key="4">
    <source>
        <dbReference type="ARBA" id="ARBA00023089"/>
    </source>
</evidence>
<dbReference type="InterPro" id="IPR012474">
    <property type="entry name" value="Frigida"/>
</dbReference>
<name>A0A371FME6_MUCPR</name>
<accession>A0A371FME6</accession>
<evidence type="ECO:0000313" key="7">
    <source>
        <dbReference type="EMBL" id="RDX79402.1"/>
    </source>
</evidence>
<organism evidence="7 8">
    <name type="scientific">Mucuna pruriens</name>
    <name type="common">Velvet bean</name>
    <name type="synonym">Dolichos pruriens</name>
    <dbReference type="NCBI Taxonomy" id="157652"/>
    <lineage>
        <taxon>Eukaryota</taxon>
        <taxon>Viridiplantae</taxon>
        <taxon>Streptophyta</taxon>
        <taxon>Embryophyta</taxon>
        <taxon>Tracheophyta</taxon>
        <taxon>Spermatophyta</taxon>
        <taxon>Magnoliopsida</taxon>
        <taxon>eudicotyledons</taxon>
        <taxon>Gunneridae</taxon>
        <taxon>Pentapetalae</taxon>
        <taxon>rosids</taxon>
        <taxon>fabids</taxon>
        <taxon>Fabales</taxon>
        <taxon>Fabaceae</taxon>
        <taxon>Papilionoideae</taxon>
        <taxon>50 kb inversion clade</taxon>
        <taxon>NPAAA clade</taxon>
        <taxon>indigoferoid/millettioid clade</taxon>
        <taxon>Phaseoleae</taxon>
        <taxon>Mucuna</taxon>
    </lineage>
</organism>
<keyword evidence="2 5" id="KW-0217">Developmental protein</keyword>
<proteinExistence type="inferred from homology"/>
<dbReference type="GO" id="GO:0009908">
    <property type="term" value="P:flower development"/>
    <property type="evidence" value="ECO:0007669"/>
    <property type="project" value="UniProtKB-KW"/>
</dbReference>